<proteinExistence type="predicted"/>
<organism evidence="1 2">
    <name type="scientific">Enterococcus hirae</name>
    <dbReference type="NCBI Taxonomy" id="1354"/>
    <lineage>
        <taxon>Bacteria</taxon>
        <taxon>Bacillati</taxon>
        <taxon>Bacillota</taxon>
        <taxon>Bacilli</taxon>
        <taxon>Lactobacillales</taxon>
        <taxon>Enterococcaceae</taxon>
        <taxon>Enterococcus</taxon>
    </lineage>
</organism>
<gene>
    <name evidence="1" type="ORF">EB03_00642</name>
</gene>
<dbReference type="Proteomes" id="UP000253498">
    <property type="component" value="Unassembled WGS sequence"/>
</dbReference>
<dbReference type="EMBL" id="LESJ01000003">
    <property type="protein sequence ID" value="RBT69595.1"/>
    <property type="molecule type" value="Genomic_DNA"/>
</dbReference>
<dbReference type="RefSeq" id="WP_240187681.1">
    <property type="nucleotide sequence ID" value="NZ_JBFCRC010000042.1"/>
</dbReference>
<comment type="caution">
    <text evidence="1">The sequence shown here is derived from an EMBL/GenBank/DDBJ whole genome shotgun (WGS) entry which is preliminary data.</text>
</comment>
<protein>
    <recommendedName>
        <fullName evidence="3">DUF3387 domain-containing protein</fullName>
    </recommendedName>
</protein>
<evidence type="ECO:0000313" key="2">
    <source>
        <dbReference type="Proteomes" id="UP000253498"/>
    </source>
</evidence>
<sequence>MKAEQLFYQQANNAAIHATIAIINKYQLSENQSVPEEKLKAIAKEIMDLNLSEEYKREVIFELKISEEDRATLQTIYRERQDFLTAQESKTDAKLDENTKGEDKVSFYQQIGDAVIGIINKFQLFVSEEELRKIAKEILNLKLSEEQKKEVIIYLGIQSEYKDVLLEIFKELQRWPTPPQSKLEVIIRGAKALQLFNQLVHDSVTYITNKYELSEDQATHHRKLKAIAKEIIDLNLSDEQKREVIKGLEIPEADREAFWRIYRKLEILPKIKESKTDSRVNGRTQDLRWRNLLVAENLMK</sequence>
<name>A0AB37INU3_ENTHR</name>
<evidence type="ECO:0008006" key="3">
    <source>
        <dbReference type="Google" id="ProtNLM"/>
    </source>
</evidence>
<dbReference type="AlphaFoldDB" id="A0AB37INU3"/>
<reference evidence="1 2" key="1">
    <citation type="submission" date="2015-06" db="EMBL/GenBank/DDBJ databases">
        <title>The Genome Sequence of Enterococcus hirae 88EA1.</title>
        <authorList>
            <consortium name="The Broad Institute Genomics Platform"/>
            <consortium name="The Broad Institute Genome Sequencing Center for Infectious Disease"/>
            <person name="Earl A.M."/>
            <person name="Van Tyne D."/>
            <person name="Lebreton F."/>
            <person name="Saavedra J.T."/>
            <person name="Gilmore M.S."/>
            <person name="Manson McGuire A."/>
            <person name="Clock S."/>
            <person name="Crupain M."/>
            <person name="Rangan U."/>
            <person name="Young S."/>
            <person name="Abouelleil A."/>
            <person name="Cao P."/>
            <person name="Chapman S.B."/>
            <person name="Griggs A."/>
            <person name="Priest M."/>
            <person name="Shea T."/>
            <person name="Wortman J."/>
            <person name="Nusbaum C."/>
            <person name="Birren B."/>
        </authorList>
    </citation>
    <scope>NUCLEOTIDE SEQUENCE [LARGE SCALE GENOMIC DNA]</scope>
    <source>
        <strain evidence="1 2">88EA1</strain>
    </source>
</reference>
<accession>A0AB37INU3</accession>
<evidence type="ECO:0000313" key="1">
    <source>
        <dbReference type="EMBL" id="RBT69595.1"/>
    </source>
</evidence>